<evidence type="ECO:0000313" key="1">
    <source>
        <dbReference type="EMBL" id="MCZ4093518.1"/>
    </source>
</evidence>
<name>A0ABT4KNH3_9HYPH</name>
<comment type="caution">
    <text evidence="1">The sequence shown here is derived from an EMBL/GenBank/DDBJ whole genome shotgun (WGS) entry which is preliminary data.</text>
</comment>
<evidence type="ECO:0008006" key="3">
    <source>
        <dbReference type="Google" id="ProtNLM"/>
    </source>
</evidence>
<protein>
    <recommendedName>
        <fullName evidence="3">Terpene synthase</fullName>
    </recommendedName>
</protein>
<keyword evidence="2" id="KW-1185">Reference proteome</keyword>
<dbReference type="InterPro" id="IPR008949">
    <property type="entry name" value="Isoprenoid_synthase_dom_sf"/>
</dbReference>
<gene>
    <name evidence="1" type="ORF">O3W52_27210</name>
</gene>
<sequence>MPGAPPTCALADIVAGYEVPANEYQRVEVRRLQTLVGTVLSLCNDVMSFPREIGVIWNLPNILIAQGMSQQEAITNTVRIHNNVVGEYFDLEARITSWAGAELRRFLNDMGTLMRGHYDWARQQKRYAATDNYFFDATVEPEDFRAARRENAKDA</sequence>
<dbReference type="SUPFAM" id="SSF48576">
    <property type="entry name" value="Terpenoid synthases"/>
    <property type="match status" value="1"/>
</dbReference>
<evidence type="ECO:0000313" key="2">
    <source>
        <dbReference type="Proteomes" id="UP001079430"/>
    </source>
</evidence>
<dbReference type="Proteomes" id="UP001079430">
    <property type="component" value="Unassembled WGS sequence"/>
</dbReference>
<reference evidence="1" key="1">
    <citation type="submission" date="2022-10" db="EMBL/GenBank/DDBJ databases">
        <title>Whole genome sequencing of three plant growth promoting bacteria isolated from Vachellia tortilis subsp. raddiana in Morocco.</title>
        <authorList>
            <person name="Hnini M."/>
            <person name="Zouagui R."/>
            <person name="Zouagui H."/>
            <person name="Chemao Elfihri M.-W."/>
            <person name="Ibrahimi A."/>
            <person name="Sbabou L."/>
            <person name="Aurag J."/>
        </authorList>
    </citation>
    <scope>NUCLEOTIDE SEQUENCE</scope>
    <source>
        <strain evidence="1">LMR678</strain>
    </source>
</reference>
<dbReference type="Gene3D" id="1.10.600.10">
    <property type="entry name" value="Farnesyl Diphosphate Synthase"/>
    <property type="match status" value="1"/>
</dbReference>
<dbReference type="Pfam" id="PF19086">
    <property type="entry name" value="Terpene_syn_C_2"/>
    <property type="match status" value="1"/>
</dbReference>
<organism evidence="1 2">
    <name type="scientific">Sinorhizobium psoraleae</name>
    <dbReference type="NCBI Taxonomy" id="520838"/>
    <lineage>
        <taxon>Bacteria</taxon>
        <taxon>Pseudomonadati</taxon>
        <taxon>Pseudomonadota</taxon>
        <taxon>Alphaproteobacteria</taxon>
        <taxon>Hyphomicrobiales</taxon>
        <taxon>Rhizobiaceae</taxon>
        <taxon>Sinorhizobium/Ensifer group</taxon>
        <taxon>Sinorhizobium</taxon>
    </lineage>
</organism>
<dbReference type="RefSeq" id="WP_269285297.1">
    <property type="nucleotide sequence ID" value="NZ_JAPVOI010000005.1"/>
</dbReference>
<accession>A0ABT4KNH3</accession>
<proteinExistence type="predicted"/>
<dbReference type="EMBL" id="JAPVOI010000005">
    <property type="protein sequence ID" value="MCZ4093518.1"/>
    <property type="molecule type" value="Genomic_DNA"/>
</dbReference>